<feature type="compositionally biased region" description="Pro residues" evidence="1">
    <location>
        <begin position="171"/>
        <end position="180"/>
    </location>
</feature>
<dbReference type="EMBL" id="JAPEUV010000131">
    <property type="protein sequence ID" value="KAJ4332001.1"/>
    <property type="molecule type" value="Genomic_DNA"/>
</dbReference>
<dbReference type="AlphaFoldDB" id="A0A9W9BWN8"/>
<comment type="caution">
    <text evidence="2">The sequence shown here is derived from an EMBL/GenBank/DDBJ whole genome shotgun (WGS) entry which is preliminary data.</text>
</comment>
<accession>A0A9W9BWN8</accession>
<evidence type="ECO:0000313" key="3">
    <source>
        <dbReference type="Proteomes" id="UP001140562"/>
    </source>
</evidence>
<organism evidence="2 3">
    <name type="scientific">Didymella glomerata</name>
    <dbReference type="NCBI Taxonomy" id="749621"/>
    <lineage>
        <taxon>Eukaryota</taxon>
        <taxon>Fungi</taxon>
        <taxon>Dikarya</taxon>
        <taxon>Ascomycota</taxon>
        <taxon>Pezizomycotina</taxon>
        <taxon>Dothideomycetes</taxon>
        <taxon>Pleosporomycetidae</taxon>
        <taxon>Pleosporales</taxon>
        <taxon>Pleosporineae</taxon>
        <taxon>Didymellaceae</taxon>
        <taxon>Didymella</taxon>
    </lineage>
</organism>
<feature type="region of interest" description="Disordered" evidence="1">
    <location>
        <begin position="313"/>
        <end position="354"/>
    </location>
</feature>
<feature type="region of interest" description="Disordered" evidence="1">
    <location>
        <begin position="25"/>
        <end position="53"/>
    </location>
</feature>
<proteinExistence type="predicted"/>
<feature type="compositionally biased region" description="Basic and acidic residues" evidence="1">
    <location>
        <begin position="37"/>
        <end position="46"/>
    </location>
</feature>
<feature type="compositionally biased region" description="Polar residues" evidence="1">
    <location>
        <begin position="338"/>
        <end position="354"/>
    </location>
</feature>
<keyword evidence="3" id="KW-1185">Reference proteome</keyword>
<dbReference type="Proteomes" id="UP001140562">
    <property type="component" value="Unassembled WGS sequence"/>
</dbReference>
<feature type="region of interest" description="Disordered" evidence="1">
    <location>
        <begin position="82"/>
        <end position="220"/>
    </location>
</feature>
<evidence type="ECO:0000256" key="1">
    <source>
        <dbReference type="SAM" id="MobiDB-lite"/>
    </source>
</evidence>
<evidence type="ECO:0000313" key="2">
    <source>
        <dbReference type="EMBL" id="KAJ4332001.1"/>
    </source>
</evidence>
<name>A0A9W9BWN8_9PLEO</name>
<gene>
    <name evidence="2" type="ORF">N0V87_008741</name>
</gene>
<protein>
    <submittedName>
        <fullName evidence="2">Uncharacterized protein</fullName>
    </submittedName>
</protein>
<dbReference type="OrthoDB" id="3796126at2759"/>
<feature type="compositionally biased region" description="Polar residues" evidence="1">
    <location>
        <begin position="155"/>
        <end position="169"/>
    </location>
</feature>
<sequence>MTGQIPPTPTTGAIDPDRVFIRTEDLRAQCRAASGEKQAESDEPTKSPKKKLFGVSLPTFTRASAMSTAPDMPIKAAKVLGADGTSVHQPRRIQPRPIKSARVLKTPTKMSRSGTVGKASPAIPYESSYSKTHHSAPTRGNRTNGRRSPGKENTPPHQQTQMTANSSFESMPPPTPPAKDTPPESRLPAGPPSPLRRAPSQDDLRESYGAAPSRGTQVQLPFPMFALSPSPPKTAIQGTGGESPSKFCPFNAEEYTKLIGGEALGWRFADDEVDSEVKEGNVSAPLVKDSYGLLQLPLSSHSDDDHYNERLSRRLSPLPPRFYSPSNRSVQLFKDGESPSQNVGDQRSFPITQD</sequence>
<reference evidence="2" key="1">
    <citation type="submission" date="2022-10" db="EMBL/GenBank/DDBJ databases">
        <title>Tapping the CABI collections for fungal endophytes: first genome assemblies for Collariella, Neodidymelliopsis, Ascochyta clinopodiicola, Didymella pomorum, Didymosphaeria variabile, Neocosmospora piperis and Neocucurbitaria cava.</title>
        <authorList>
            <person name="Hill R."/>
        </authorList>
    </citation>
    <scope>NUCLEOTIDE SEQUENCE</scope>
    <source>
        <strain evidence="2">IMI 360193</strain>
    </source>
</reference>